<proteinExistence type="predicted"/>
<dbReference type="AlphaFoldDB" id="A0AAV4TVU2"/>
<keyword evidence="2" id="KW-1185">Reference proteome</keyword>
<evidence type="ECO:0000313" key="1">
    <source>
        <dbReference type="EMBL" id="GIY49112.1"/>
    </source>
</evidence>
<reference evidence="1 2" key="1">
    <citation type="submission" date="2021-06" db="EMBL/GenBank/DDBJ databases">
        <title>Caerostris extrusa draft genome.</title>
        <authorList>
            <person name="Kono N."/>
            <person name="Arakawa K."/>
        </authorList>
    </citation>
    <scope>NUCLEOTIDE SEQUENCE [LARGE SCALE GENOMIC DNA]</scope>
</reference>
<dbReference type="EMBL" id="BPLR01011799">
    <property type="protein sequence ID" value="GIY49112.1"/>
    <property type="molecule type" value="Genomic_DNA"/>
</dbReference>
<dbReference type="Proteomes" id="UP001054945">
    <property type="component" value="Unassembled WGS sequence"/>
</dbReference>
<comment type="caution">
    <text evidence="1">The sequence shown here is derived from an EMBL/GenBank/DDBJ whole genome shotgun (WGS) entry which is preliminary data.</text>
</comment>
<name>A0AAV4TVU2_CAEEX</name>
<gene>
    <name evidence="1" type="ORF">CEXT_372591</name>
</gene>
<protein>
    <submittedName>
        <fullName evidence="1">Uncharacterized protein</fullName>
    </submittedName>
</protein>
<sequence length="78" mass="8732">MNSLQNGQILNFNALINTLNYPSINLPTELNFNEVTPALDRILSFHLPKRDLTVSSRYLSAEISPVCVFTLWTSPVPA</sequence>
<evidence type="ECO:0000313" key="2">
    <source>
        <dbReference type="Proteomes" id="UP001054945"/>
    </source>
</evidence>
<accession>A0AAV4TVU2</accession>
<organism evidence="1 2">
    <name type="scientific">Caerostris extrusa</name>
    <name type="common">Bark spider</name>
    <name type="synonym">Caerostris bankana</name>
    <dbReference type="NCBI Taxonomy" id="172846"/>
    <lineage>
        <taxon>Eukaryota</taxon>
        <taxon>Metazoa</taxon>
        <taxon>Ecdysozoa</taxon>
        <taxon>Arthropoda</taxon>
        <taxon>Chelicerata</taxon>
        <taxon>Arachnida</taxon>
        <taxon>Araneae</taxon>
        <taxon>Araneomorphae</taxon>
        <taxon>Entelegynae</taxon>
        <taxon>Araneoidea</taxon>
        <taxon>Araneidae</taxon>
        <taxon>Caerostris</taxon>
    </lineage>
</organism>